<dbReference type="PANTHER" id="PTHR15160:SF1">
    <property type="entry name" value="VON HIPPEL-LINDAU DISEASE TUMOR SUPPRESSOR"/>
    <property type="match status" value="1"/>
</dbReference>
<dbReference type="InterPro" id="IPR036104">
    <property type="entry name" value="BFN_sf"/>
</dbReference>
<organism evidence="2 3">
    <name type="scientific">Thermocrinis albus (strain DSM 14484 / JCM 11386 / HI 11/12)</name>
    <dbReference type="NCBI Taxonomy" id="638303"/>
    <lineage>
        <taxon>Bacteria</taxon>
        <taxon>Pseudomonadati</taxon>
        <taxon>Aquificota</taxon>
        <taxon>Aquificia</taxon>
        <taxon>Aquificales</taxon>
        <taxon>Aquificaceae</taxon>
        <taxon>Thermocrinis</taxon>
    </lineage>
</organism>
<gene>
    <name evidence="2" type="ordered locus">Thal_1249</name>
</gene>
<sequence>MIEMVVHGITLDPVSQMPIVVLRGKDNEELMLPIWIGIFEADSIARELQKVEPPRPMTYELLKKVITEMGGRVEKVVINDLRDSTYYAEIYIQQGNNLLVLDSRPSDAINLALRFEAPIFVEEHVLEKSKVPKPEGEEEREDEEKRKLREWLENLRPEDFEKGLS</sequence>
<protein>
    <recommendedName>
        <fullName evidence="1">BFN domain-containing protein</fullName>
    </recommendedName>
</protein>
<dbReference type="OrthoDB" id="9788698at2"/>
<proteinExistence type="predicted"/>
<dbReference type="eggNOG" id="COG1259">
    <property type="taxonomic scope" value="Bacteria"/>
</dbReference>
<keyword evidence="3" id="KW-1185">Reference proteome</keyword>
<feature type="domain" description="BFN" evidence="1">
    <location>
        <begin position="1"/>
        <end position="133"/>
    </location>
</feature>
<dbReference type="Pfam" id="PF02577">
    <property type="entry name" value="BFN_dom"/>
    <property type="match status" value="1"/>
</dbReference>
<dbReference type="GO" id="GO:0004518">
    <property type="term" value="F:nuclease activity"/>
    <property type="evidence" value="ECO:0007669"/>
    <property type="project" value="InterPro"/>
</dbReference>
<dbReference type="RefSeq" id="WP_012992287.1">
    <property type="nucleotide sequence ID" value="NC_013894.1"/>
</dbReference>
<dbReference type="PROSITE" id="PS51658">
    <property type="entry name" value="BFN"/>
    <property type="match status" value="1"/>
</dbReference>
<dbReference type="EMBL" id="CP001931">
    <property type="protein sequence ID" value="ADC89881.1"/>
    <property type="molecule type" value="Genomic_DNA"/>
</dbReference>
<evidence type="ECO:0000259" key="1">
    <source>
        <dbReference type="PROSITE" id="PS51658"/>
    </source>
</evidence>
<dbReference type="Gene3D" id="3.10.690.10">
    <property type="entry name" value="Bifunctional nuclease domain"/>
    <property type="match status" value="1"/>
</dbReference>
<accession>D3SMA1</accession>
<dbReference type="Proteomes" id="UP000002043">
    <property type="component" value="Chromosome"/>
</dbReference>
<evidence type="ECO:0000313" key="2">
    <source>
        <dbReference type="EMBL" id="ADC89881.1"/>
    </source>
</evidence>
<dbReference type="HOGENOM" id="CLU_096111_2_2_0"/>
<dbReference type="InterPro" id="IPR003729">
    <property type="entry name" value="Bi_nuclease_dom"/>
</dbReference>
<evidence type="ECO:0000313" key="3">
    <source>
        <dbReference type="Proteomes" id="UP000002043"/>
    </source>
</evidence>
<reference evidence="3" key="1">
    <citation type="journal article" date="2010" name="Stand. Genomic Sci.">
        <title>Complete genome sequence of Thermocrinis albus type strain (HI 11/12T).</title>
        <authorList>
            <person name="Wirth R."/>
            <person name="Sikorski J."/>
            <person name="Brambilla E."/>
            <person name="Misra M."/>
            <person name="Lapidus A."/>
            <person name="Copeland A."/>
            <person name="Nolan M."/>
            <person name="Lucas S."/>
            <person name="Chen F."/>
            <person name="Tice H."/>
            <person name="Cheng J.F."/>
            <person name="Han C."/>
            <person name="Detter J.C."/>
            <person name="Tapia R."/>
            <person name="Bruce D."/>
            <person name="Goodwin L."/>
            <person name="Pitluck S."/>
            <person name="Pati A."/>
            <person name="Anderson I."/>
            <person name="Ivanova N."/>
            <person name="Mavromatis K."/>
            <person name="Mikhailova N."/>
            <person name="Chen A."/>
            <person name="Palaniappan K."/>
            <person name="Bilek Y."/>
            <person name="Hader T."/>
            <person name="Land M."/>
            <person name="Hauser L."/>
            <person name="Chang Y.J."/>
            <person name="Jeffries C.D."/>
            <person name="Tindall B.J."/>
            <person name="Rohde M."/>
            <person name="Goker M."/>
            <person name="Bristow J."/>
            <person name="Eisen J.A."/>
            <person name="Markowitz V."/>
            <person name="Hugenholtz P."/>
            <person name="Kyrpides N.C."/>
            <person name="Klenk H.P."/>
        </authorList>
    </citation>
    <scope>NUCLEOTIDE SEQUENCE [LARGE SCALE GENOMIC DNA]</scope>
    <source>
        <strain evidence="3">DSM 14484 / JCM 11386 / HI 11/12</strain>
    </source>
</reference>
<dbReference type="AlphaFoldDB" id="D3SMA1"/>
<dbReference type="PANTHER" id="PTHR15160">
    <property type="entry name" value="VON HIPPEL-LINDAU PROTEIN"/>
    <property type="match status" value="1"/>
</dbReference>
<name>D3SMA1_THEAH</name>
<dbReference type="SUPFAM" id="SSF103256">
    <property type="entry name" value="Hypothetical protein TM0160"/>
    <property type="match status" value="1"/>
</dbReference>
<dbReference type="KEGG" id="tal:Thal_1249"/>
<dbReference type="STRING" id="638303.Thal_1249"/>